<evidence type="ECO:0000313" key="1">
    <source>
        <dbReference type="EMBL" id="KAL1400833.1"/>
    </source>
</evidence>
<gene>
    <name evidence="1" type="ORF">pipiens_007108</name>
</gene>
<dbReference type="EMBL" id="JBEHCU010005116">
    <property type="protein sequence ID" value="KAL1400833.1"/>
    <property type="molecule type" value="Genomic_DNA"/>
</dbReference>
<comment type="caution">
    <text evidence="1">The sequence shown here is derived from an EMBL/GenBank/DDBJ whole genome shotgun (WGS) entry which is preliminary data.</text>
</comment>
<reference evidence="1 2" key="1">
    <citation type="submission" date="2024-05" db="EMBL/GenBank/DDBJ databases">
        <title>Culex pipiens pipiens assembly and annotation.</title>
        <authorList>
            <person name="Alout H."/>
            <person name="Durand T."/>
        </authorList>
    </citation>
    <scope>NUCLEOTIDE SEQUENCE [LARGE SCALE GENOMIC DNA]</scope>
    <source>
        <strain evidence="1">HA-2024</strain>
        <tissue evidence="1">Whole body</tissue>
    </source>
</reference>
<dbReference type="AlphaFoldDB" id="A0ABD1DM63"/>
<protein>
    <submittedName>
        <fullName evidence="1">Uncharacterized protein</fullName>
    </submittedName>
</protein>
<name>A0ABD1DM63_CULPP</name>
<organism evidence="1 2">
    <name type="scientific">Culex pipiens pipiens</name>
    <name type="common">Northern house mosquito</name>
    <dbReference type="NCBI Taxonomy" id="38569"/>
    <lineage>
        <taxon>Eukaryota</taxon>
        <taxon>Metazoa</taxon>
        <taxon>Ecdysozoa</taxon>
        <taxon>Arthropoda</taxon>
        <taxon>Hexapoda</taxon>
        <taxon>Insecta</taxon>
        <taxon>Pterygota</taxon>
        <taxon>Neoptera</taxon>
        <taxon>Endopterygota</taxon>
        <taxon>Diptera</taxon>
        <taxon>Nematocera</taxon>
        <taxon>Culicoidea</taxon>
        <taxon>Culicidae</taxon>
        <taxon>Culicinae</taxon>
        <taxon>Culicini</taxon>
        <taxon>Culex</taxon>
        <taxon>Culex</taxon>
    </lineage>
</organism>
<accession>A0ABD1DM63</accession>
<proteinExistence type="predicted"/>
<dbReference type="Proteomes" id="UP001562425">
    <property type="component" value="Unassembled WGS sequence"/>
</dbReference>
<evidence type="ECO:0000313" key="2">
    <source>
        <dbReference type="Proteomes" id="UP001562425"/>
    </source>
</evidence>
<sequence length="159" mass="18269">MTHPDCNPLSFNHEAPFSHHHFPINPATTPPLIQPRTTPLLCLEYLYEANIDRGDLVYILRDDALLQDRFYALASSRANIMVASWDDRRHQPDSHGSFRHGFNRETHYVMVFRGIAELEGELGFLKNHSRFDSRSWFLVVFLDVGEGVWGAKWGGGGRF</sequence>
<keyword evidence="2" id="KW-1185">Reference proteome</keyword>